<feature type="transmembrane region" description="Helical" evidence="8">
    <location>
        <begin position="20"/>
        <end position="36"/>
    </location>
</feature>
<accession>A0A1F7I7I3</accession>
<feature type="transmembrane region" description="Helical" evidence="8">
    <location>
        <begin position="304"/>
        <end position="323"/>
    </location>
</feature>
<dbReference type="GO" id="GO:0009103">
    <property type="term" value="P:lipopolysaccharide biosynthetic process"/>
    <property type="evidence" value="ECO:0007669"/>
    <property type="project" value="UniProtKB-ARBA"/>
</dbReference>
<proteinExistence type="predicted"/>
<dbReference type="InterPro" id="IPR050297">
    <property type="entry name" value="LipidA_mod_glycosyltrf_83"/>
</dbReference>
<evidence type="ECO:0000256" key="8">
    <source>
        <dbReference type="SAM" id="Phobius"/>
    </source>
</evidence>
<dbReference type="Proteomes" id="UP000179270">
    <property type="component" value="Unassembled WGS sequence"/>
</dbReference>
<dbReference type="PANTHER" id="PTHR33908">
    <property type="entry name" value="MANNOSYLTRANSFERASE YKCB-RELATED"/>
    <property type="match status" value="1"/>
</dbReference>
<feature type="transmembrane region" description="Helical" evidence="8">
    <location>
        <begin position="97"/>
        <end position="118"/>
    </location>
</feature>
<feature type="transmembrane region" description="Helical" evidence="8">
    <location>
        <begin position="352"/>
        <end position="377"/>
    </location>
</feature>
<organism evidence="10 11">
    <name type="scientific">Candidatus Roizmanbacteria bacterium RIFCSPLOWO2_01_FULL_35_13</name>
    <dbReference type="NCBI Taxonomy" id="1802055"/>
    <lineage>
        <taxon>Bacteria</taxon>
        <taxon>Candidatus Roizmaniibacteriota</taxon>
    </lineage>
</organism>
<keyword evidence="2" id="KW-1003">Cell membrane</keyword>
<dbReference type="Pfam" id="PF13231">
    <property type="entry name" value="PMT_2"/>
    <property type="match status" value="1"/>
</dbReference>
<protein>
    <recommendedName>
        <fullName evidence="9">Glycosyltransferase RgtA/B/C/D-like domain-containing protein</fullName>
    </recommendedName>
</protein>
<keyword evidence="3" id="KW-0328">Glycosyltransferase</keyword>
<keyword evidence="5 8" id="KW-0812">Transmembrane</keyword>
<dbReference type="GO" id="GO:0005886">
    <property type="term" value="C:plasma membrane"/>
    <property type="evidence" value="ECO:0007669"/>
    <property type="project" value="UniProtKB-SubCell"/>
</dbReference>
<comment type="subcellular location">
    <subcellularLocation>
        <location evidence="1">Cell membrane</location>
        <topology evidence="1">Multi-pass membrane protein</topology>
    </subcellularLocation>
</comment>
<dbReference type="AlphaFoldDB" id="A0A1F7I7I3"/>
<feature type="transmembrane region" description="Helical" evidence="8">
    <location>
        <begin position="281"/>
        <end position="298"/>
    </location>
</feature>
<evidence type="ECO:0000256" key="7">
    <source>
        <dbReference type="ARBA" id="ARBA00023136"/>
    </source>
</evidence>
<evidence type="ECO:0000313" key="10">
    <source>
        <dbReference type="EMBL" id="OGK39330.1"/>
    </source>
</evidence>
<gene>
    <name evidence="10" type="ORF">A3A74_05165</name>
</gene>
<feature type="domain" description="Glycosyltransferase RgtA/B/C/D-like" evidence="9">
    <location>
        <begin position="74"/>
        <end position="224"/>
    </location>
</feature>
<evidence type="ECO:0000256" key="1">
    <source>
        <dbReference type="ARBA" id="ARBA00004651"/>
    </source>
</evidence>
<feature type="transmembrane region" description="Helical" evidence="8">
    <location>
        <begin position="216"/>
        <end position="235"/>
    </location>
</feature>
<dbReference type="GO" id="GO:0016763">
    <property type="term" value="F:pentosyltransferase activity"/>
    <property type="evidence" value="ECO:0007669"/>
    <property type="project" value="TreeGrafter"/>
</dbReference>
<reference evidence="10 11" key="1">
    <citation type="journal article" date="2016" name="Nat. Commun.">
        <title>Thousands of microbial genomes shed light on interconnected biogeochemical processes in an aquifer system.</title>
        <authorList>
            <person name="Anantharaman K."/>
            <person name="Brown C.T."/>
            <person name="Hug L.A."/>
            <person name="Sharon I."/>
            <person name="Castelle C.J."/>
            <person name="Probst A.J."/>
            <person name="Thomas B.C."/>
            <person name="Singh A."/>
            <person name="Wilkins M.J."/>
            <person name="Karaoz U."/>
            <person name="Brodie E.L."/>
            <person name="Williams K.H."/>
            <person name="Hubbard S.S."/>
            <person name="Banfield J.F."/>
        </authorList>
    </citation>
    <scope>NUCLEOTIDE SEQUENCE [LARGE SCALE GENOMIC DNA]</scope>
</reference>
<dbReference type="InterPro" id="IPR038731">
    <property type="entry name" value="RgtA/B/C-like"/>
</dbReference>
<sequence length="501" mass="58210">MFDIFGIISWIKKNISRKDLLFIFLLVFIYFLTRLYNLDQFPIFSDEGIYIHWAKVAWHDASWRFVSLTDGKQPLQTWGTIPFLKLFPENALLAGRLFSVATGLAGLIGIFTLLYYLFNKKTALIGSFIYVFTPYFLFYDRLALVDSGVNAAFIWIFFLSVLLARTRRLDTALLFGLATGFSLLAKSSVRIFLALSTLSPILFFEKNVKKIISKAINYYLLFSISSVLALVIYNVQRLSPFFHYVALKNTTFIMTFDEFLKNPFANFWHNIQIIPEYTINESGFILIIFAAIGLWQLFKKDKNLCLYFVSWILIPFLTIAFLSKVIFPRYLIFFGSIFVILSAYYLSNIKKYIIPSLLLIVFFSLYNYTILFDYAIIPFPEIDRGQYVEGATVGIGAREIVDFAREKSKNKEVILLAEGNFGLIGDVLDVFTKPGDKIFIKGYWPLDEKALFENQKELDKKHIYVVFAQKKDFPQEWPLKFIRKYDKPGNKSTIYLFELLK</sequence>
<keyword evidence="4" id="KW-0808">Transferase</keyword>
<feature type="transmembrane region" description="Helical" evidence="8">
    <location>
        <begin position="138"/>
        <end position="163"/>
    </location>
</feature>
<keyword evidence="6 8" id="KW-1133">Transmembrane helix</keyword>
<dbReference type="EMBL" id="MGAF01000052">
    <property type="protein sequence ID" value="OGK39330.1"/>
    <property type="molecule type" value="Genomic_DNA"/>
</dbReference>
<evidence type="ECO:0000313" key="11">
    <source>
        <dbReference type="Proteomes" id="UP000179270"/>
    </source>
</evidence>
<evidence type="ECO:0000256" key="3">
    <source>
        <dbReference type="ARBA" id="ARBA00022676"/>
    </source>
</evidence>
<comment type="caution">
    <text evidence="10">The sequence shown here is derived from an EMBL/GenBank/DDBJ whole genome shotgun (WGS) entry which is preliminary data.</text>
</comment>
<dbReference type="STRING" id="1802055.A3A74_05165"/>
<dbReference type="PANTHER" id="PTHR33908:SF11">
    <property type="entry name" value="MEMBRANE PROTEIN"/>
    <property type="match status" value="1"/>
</dbReference>
<evidence type="ECO:0000256" key="5">
    <source>
        <dbReference type="ARBA" id="ARBA00022692"/>
    </source>
</evidence>
<evidence type="ECO:0000259" key="9">
    <source>
        <dbReference type="Pfam" id="PF13231"/>
    </source>
</evidence>
<feature type="transmembrane region" description="Helical" evidence="8">
    <location>
        <begin position="330"/>
        <end position="346"/>
    </location>
</feature>
<evidence type="ECO:0000256" key="4">
    <source>
        <dbReference type="ARBA" id="ARBA00022679"/>
    </source>
</evidence>
<keyword evidence="7 8" id="KW-0472">Membrane</keyword>
<evidence type="ECO:0000256" key="2">
    <source>
        <dbReference type="ARBA" id="ARBA00022475"/>
    </source>
</evidence>
<evidence type="ECO:0000256" key="6">
    <source>
        <dbReference type="ARBA" id="ARBA00022989"/>
    </source>
</evidence>
<name>A0A1F7I7I3_9BACT</name>